<dbReference type="GO" id="GO:0043539">
    <property type="term" value="F:protein serine/threonine kinase activator activity"/>
    <property type="evidence" value="ECO:0007669"/>
    <property type="project" value="TreeGrafter"/>
</dbReference>
<dbReference type="GO" id="GO:0051897">
    <property type="term" value="P:positive regulation of phosphatidylinositol 3-kinase/protein kinase B signal transduction"/>
    <property type="evidence" value="ECO:0007669"/>
    <property type="project" value="TreeGrafter"/>
</dbReference>
<comment type="similarity">
    <text evidence="1">Belongs to the RICTOR family.</text>
</comment>
<dbReference type="OrthoDB" id="271111at2759"/>
<organism evidence="3 4">
    <name type="scientific">Euroglyphus maynei</name>
    <name type="common">Mayne's house dust mite</name>
    <dbReference type="NCBI Taxonomy" id="6958"/>
    <lineage>
        <taxon>Eukaryota</taxon>
        <taxon>Metazoa</taxon>
        <taxon>Ecdysozoa</taxon>
        <taxon>Arthropoda</taxon>
        <taxon>Chelicerata</taxon>
        <taxon>Arachnida</taxon>
        <taxon>Acari</taxon>
        <taxon>Acariformes</taxon>
        <taxon>Sarcoptiformes</taxon>
        <taxon>Astigmata</taxon>
        <taxon>Psoroptidia</taxon>
        <taxon>Analgoidea</taxon>
        <taxon>Pyroglyphidae</taxon>
        <taxon>Pyroglyphinae</taxon>
        <taxon>Euroglyphus</taxon>
    </lineage>
</organism>
<dbReference type="PANTHER" id="PTHR13298">
    <property type="entry name" value="CYTOSOLIC REGULATOR PIANISSIMO"/>
    <property type="match status" value="1"/>
</dbReference>
<comment type="caution">
    <text evidence="3">The sequence shown here is derived from an EMBL/GenBank/DDBJ whole genome shotgun (WGS) entry which is preliminary data.</text>
</comment>
<evidence type="ECO:0000256" key="1">
    <source>
        <dbReference type="ARBA" id="ARBA00008878"/>
    </source>
</evidence>
<gene>
    <name evidence="3" type="ORF">BLA29_001901</name>
</gene>
<proteinExistence type="inferred from homology"/>
<dbReference type="AlphaFoldDB" id="A0A1Y3BDU7"/>
<dbReference type="EMBL" id="MUJZ01028175">
    <property type="protein sequence ID" value="OTF78377.1"/>
    <property type="molecule type" value="Genomic_DNA"/>
</dbReference>
<dbReference type="InterPro" id="IPR028268">
    <property type="entry name" value="Pianissimo_fam"/>
</dbReference>
<dbReference type="InterPro" id="IPR028267">
    <property type="entry name" value="Pianissimo_N"/>
</dbReference>
<reference evidence="3 4" key="1">
    <citation type="submission" date="2017-03" db="EMBL/GenBank/DDBJ databases">
        <title>Genome Survey of Euroglyphus maynei.</title>
        <authorList>
            <person name="Arlian L.G."/>
            <person name="Morgan M.S."/>
            <person name="Rider S.D."/>
        </authorList>
    </citation>
    <scope>NUCLEOTIDE SEQUENCE [LARGE SCALE GENOMIC DNA]</scope>
    <source>
        <strain evidence="3">Arlian Lab</strain>
        <tissue evidence="3">Whole body</tissue>
    </source>
</reference>
<dbReference type="PANTHER" id="PTHR13298:SF11">
    <property type="entry name" value="RAPAMYCIN-INSENSITIVE COMPANION OF MTOR"/>
    <property type="match status" value="1"/>
</dbReference>
<name>A0A1Y3BDU7_EURMA</name>
<accession>A0A1Y3BDU7</accession>
<sequence>MLMMVNHRKHHHNSYVIRKFFVGNLRVGLFNDVAEVRAASLRAIRYFVQNKKTLQNLIEINLHHLIARSLDIVLENRVERIQAMRLLRHIMAIEPNQFPISLGRCLCSIASDNYMEKDMLIRVCWATISELTIVNAVCSARSGCINILVRCAMNAITGLNISECDGDIYGGKNNRYMKAHNPNNLVMSSGNGIITNFTIPYTNIALSEAIISSFLYLYNYPETRRLLHPNGSDLFYFISPFTDLYSFFHASKAAQEQKNLNAINLDDNHFDPHHPHNPHEDRQKYPFDLDVNKENRANVGGGLNKNATQSQQQSNASYEQRTLRYLSCKNAILSILRSWPGCFFMCRVVKMNKFYSSNKLEYNSEWVNMSRKLARIFFEEKLPIVDDDPTSTINGYDTLNPLESLISLLHLPYTEIHRHVLELLYELFGLKLPEHSDDFDEAIRCVYFNYQTRQQTSRMTLQSNKDYLPDEWQLYDGFIAKEAEDILPSLAGGRLNFIINHQALLLQSLIEFGILEALLNVILESNDTSAVNLSTIMLGELLHLSGKYLPQSSYAHRCQSLPTLVAASVSNSRERRNRALMTMT</sequence>
<dbReference type="SUPFAM" id="SSF48371">
    <property type="entry name" value="ARM repeat"/>
    <property type="match status" value="1"/>
</dbReference>
<dbReference type="InterPro" id="IPR016024">
    <property type="entry name" value="ARM-type_fold"/>
</dbReference>
<dbReference type="GO" id="GO:0038203">
    <property type="term" value="P:TORC2 signaling"/>
    <property type="evidence" value="ECO:0007669"/>
    <property type="project" value="TreeGrafter"/>
</dbReference>
<keyword evidence="4" id="KW-1185">Reference proteome</keyword>
<protein>
    <recommendedName>
        <fullName evidence="2">Rapamycin-insensitive companion of mTOR N-terminal domain-containing protein</fullName>
    </recommendedName>
</protein>
<feature type="domain" description="Rapamycin-insensitive companion of mTOR N-terminal" evidence="2">
    <location>
        <begin position="9"/>
        <end position="550"/>
    </location>
</feature>
<dbReference type="SMART" id="SM01308">
    <property type="entry name" value="RICTOR_N"/>
    <property type="match status" value="1"/>
</dbReference>
<dbReference type="Proteomes" id="UP000194236">
    <property type="component" value="Unassembled WGS sequence"/>
</dbReference>
<evidence type="ECO:0000313" key="3">
    <source>
        <dbReference type="EMBL" id="OTF78377.1"/>
    </source>
</evidence>
<dbReference type="Pfam" id="PF14664">
    <property type="entry name" value="RICTOR_N"/>
    <property type="match status" value="3"/>
</dbReference>
<evidence type="ECO:0000313" key="4">
    <source>
        <dbReference type="Proteomes" id="UP000194236"/>
    </source>
</evidence>
<evidence type="ECO:0000259" key="2">
    <source>
        <dbReference type="SMART" id="SM01308"/>
    </source>
</evidence>
<dbReference type="GO" id="GO:0031932">
    <property type="term" value="C:TORC2 complex"/>
    <property type="evidence" value="ECO:0007669"/>
    <property type="project" value="InterPro"/>
</dbReference>
<feature type="non-terminal residue" evidence="3">
    <location>
        <position position="584"/>
    </location>
</feature>